<dbReference type="EMBL" id="JAKQYM010000003">
    <property type="protein sequence ID" value="MCI2228797.1"/>
    <property type="molecule type" value="Genomic_DNA"/>
</dbReference>
<dbReference type="Gene3D" id="2.130.10.130">
    <property type="entry name" value="Integrin alpha, N-terminal"/>
    <property type="match status" value="2"/>
</dbReference>
<reference evidence="5" key="1">
    <citation type="submission" date="2022-02" db="EMBL/GenBank/DDBJ databases">
        <title>Polaribacter sp. MSW13, isolated from seawater.</title>
        <authorList>
            <person name="Kristyanto S."/>
            <person name="Jung J."/>
            <person name="Jeon C.O."/>
        </authorList>
    </citation>
    <scope>NUCLEOTIDE SEQUENCE</scope>
    <source>
        <strain evidence="5">MSW13</strain>
    </source>
</reference>
<name>A0A9X1VME9_9FLAO</name>
<keyword evidence="6" id="KW-1185">Reference proteome</keyword>
<evidence type="ECO:0000256" key="2">
    <source>
        <dbReference type="ARBA" id="ARBA00022737"/>
    </source>
</evidence>
<evidence type="ECO:0000256" key="3">
    <source>
        <dbReference type="ARBA" id="ARBA00023180"/>
    </source>
</evidence>
<feature type="domain" description="Secretion system C-terminal sorting" evidence="4">
    <location>
        <begin position="339"/>
        <end position="409"/>
    </location>
</feature>
<evidence type="ECO:0000256" key="1">
    <source>
        <dbReference type="ARBA" id="ARBA00022729"/>
    </source>
</evidence>
<evidence type="ECO:0000259" key="4">
    <source>
        <dbReference type="Pfam" id="PF18962"/>
    </source>
</evidence>
<dbReference type="SUPFAM" id="SSF69318">
    <property type="entry name" value="Integrin alpha N-terminal domain"/>
    <property type="match status" value="1"/>
</dbReference>
<organism evidence="5 6">
    <name type="scientific">Polaribacter marinus</name>
    <dbReference type="NCBI Taxonomy" id="2916838"/>
    <lineage>
        <taxon>Bacteria</taxon>
        <taxon>Pseudomonadati</taxon>
        <taxon>Bacteroidota</taxon>
        <taxon>Flavobacteriia</taxon>
        <taxon>Flavobacteriales</taxon>
        <taxon>Flavobacteriaceae</taxon>
    </lineage>
</organism>
<dbReference type="PANTHER" id="PTHR36220:SF1">
    <property type="entry name" value="GAMMA TUBULIN COMPLEX COMPONENT C-TERMINAL DOMAIN-CONTAINING PROTEIN"/>
    <property type="match status" value="1"/>
</dbReference>
<protein>
    <submittedName>
        <fullName evidence="5">T9SS type A sorting domain-containing protein</fullName>
    </submittedName>
</protein>
<dbReference type="InterPro" id="IPR028994">
    <property type="entry name" value="Integrin_alpha_N"/>
</dbReference>
<dbReference type="InterPro" id="IPR013519">
    <property type="entry name" value="Int_alpha_beta-p"/>
</dbReference>
<dbReference type="InterPro" id="IPR013517">
    <property type="entry name" value="FG-GAP"/>
</dbReference>
<dbReference type="NCBIfam" id="TIGR04183">
    <property type="entry name" value="Por_Secre_tail"/>
    <property type="match status" value="1"/>
</dbReference>
<dbReference type="AlphaFoldDB" id="A0A9X1VME9"/>
<dbReference type="InterPro" id="IPR026444">
    <property type="entry name" value="Secre_tail"/>
</dbReference>
<keyword evidence="1" id="KW-0732">Signal</keyword>
<dbReference type="Proteomes" id="UP001139369">
    <property type="component" value="Unassembled WGS sequence"/>
</dbReference>
<evidence type="ECO:0000313" key="5">
    <source>
        <dbReference type="EMBL" id="MCI2228797.1"/>
    </source>
</evidence>
<sequence length="412" mass="45501">MIYKKDANDVWNGVQRLRASDIRIGDRFGSDVAVDGDFLVVGARYQDYDENNTNQVNSAGAAYVYKKGADDIWTETQKIVPSHRGYGDDIGKSVSIHGDYITLASKSDTDAANVNTINGNGSVFVFKKDADDFWAEVQKLKPGNGVQYSEFGYGDVSISEDYIAVGAKNLDLYDDNWYYGHVYLFKKDGDGVWNESQIIRTPYPASNFGSGVSLDNNLLLVSAPNSSVENNGSNISNVGLSYLFLKNANDEWVLAETIQASQVVANSYIGGGQYDATESTYAVAVDNNHFILGAQPTTRIVDNTTYYNAGTAYISGNVEDLGLLDVLDVEDNLLGSVKLYPNPIKNKLNIHLTKTYTNIKVYISNILGKTFLEKEFKNLNNIKIDFNFPKGIYLTKITLENKSAEVVKLIKN</sequence>
<dbReference type="RefSeq" id="WP_242177922.1">
    <property type="nucleotide sequence ID" value="NZ_JAKQYM010000003.1"/>
</dbReference>
<comment type="caution">
    <text evidence="5">The sequence shown here is derived from an EMBL/GenBank/DDBJ whole genome shotgun (WGS) entry which is preliminary data.</text>
</comment>
<gene>
    <name evidence="5" type="ORF">MC378_06425</name>
</gene>
<dbReference type="PANTHER" id="PTHR36220">
    <property type="entry name" value="UNNAMED PRODUCT"/>
    <property type="match status" value="1"/>
</dbReference>
<keyword evidence="2" id="KW-0677">Repeat</keyword>
<proteinExistence type="predicted"/>
<keyword evidence="3" id="KW-0325">Glycoprotein</keyword>
<dbReference type="SMART" id="SM00191">
    <property type="entry name" value="Int_alpha"/>
    <property type="match status" value="3"/>
</dbReference>
<dbReference type="Pfam" id="PF14312">
    <property type="entry name" value="FG-GAP_2"/>
    <property type="match status" value="3"/>
</dbReference>
<accession>A0A9X1VME9</accession>
<dbReference type="Pfam" id="PF18962">
    <property type="entry name" value="Por_Secre_tail"/>
    <property type="match status" value="1"/>
</dbReference>
<evidence type="ECO:0000313" key="6">
    <source>
        <dbReference type="Proteomes" id="UP001139369"/>
    </source>
</evidence>